<comment type="caution">
    <text evidence="1">The sequence shown here is derived from an EMBL/GenBank/DDBJ whole genome shotgun (WGS) entry which is preliminary data.</text>
</comment>
<dbReference type="AlphaFoldDB" id="A0A9X2TD80"/>
<organism evidence="1 2">
    <name type="scientific">Salinibacter ruber</name>
    <dbReference type="NCBI Taxonomy" id="146919"/>
    <lineage>
        <taxon>Bacteria</taxon>
        <taxon>Pseudomonadati</taxon>
        <taxon>Rhodothermota</taxon>
        <taxon>Rhodothermia</taxon>
        <taxon>Rhodothermales</taxon>
        <taxon>Salinibacteraceae</taxon>
        <taxon>Salinibacter</taxon>
    </lineage>
</organism>
<accession>A0A9X2TD80</accession>
<name>A0A9X2TD80_9BACT</name>
<dbReference type="EMBL" id="JANUAU010000013">
    <property type="protein sequence ID" value="MCS3679168.1"/>
    <property type="molecule type" value="Genomic_DNA"/>
</dbReference>
<sequence length="60" mass="6860">MIRTVQQEASDIWYRPMLTSRTYDRAGIRVEQPKQIQPGLTFITALWNDPRGAATGLQPD</sequence>
<protein>
    <submittedName>
        <fullName evidence="1">Uncharacterized protein</fullName>
    </submittedName>
</protein>
<gene>
    <name evidence="1" type="ORF">GGP71_003117</name>
</gene>
<proteinExistence type="predicted"/>
<dbReference type="Proteomes" id="UP001155027">
    <property type="component" value="Unassembled WGS sequence"/>
</dbReference>
<evidence type="ECO:0000313" key="2">
    <source>
        <dbReference type="Proteomes" id="UP001155027"/>
    </source>
</evidence>
<reference evidence="1" key="1">
    <citation type="submission" date="2022-08" db="EMBL/GenBank/DDBJ databases">
        <title>Genomic Encyclopedia of Type Strains, Phase V (KMG-V): Genome sequencing to study the core and pangenomes of soil and plant-associated prokaryotes.</title>
        <authorList>
            <person name="Whitman W."/>
        </authorList>
    </citation>
    <scope>NUCLEOTIDE SEQUENCE</scope>
    <source>
        <strain evidence="1">0</strain>
    </source>
</reference>
<evidence type="ECO:0000313" key="1">
    <source>
        <dbReference type="EMBL" id="MCS3679168.1"/>
    </source>
</evidence>